<evidence type="ECO:0000256" key="9">
    <source>
        <dbReference type="ARBA" id="ARBA00022777"/>
    </source>
</evidence>
<dbReference type="InterPro" id="IPR003661">
    <property type="entry name" value="HisK_dim/P_dom"/>
</dbReference>
<organism evidence="16 17">
    <name type="scientific">Clostridium omnivorum</name>
    <dbReference type="NCBI Taxonomy" id="1604902"/>
    <lineage>
        <taxon>Bacteria</taxon>
        <taxon>Bacillati</taxon>
        <taxon>Bacillota</taxon>
        <taxon>Clostridia</taxon>
        <taxon>Eubacteriales</taxon>
        <taxon>Clostridiaceae</taxon>
        <taxon>Clostridium</taxon>
    </lineage>
</organism>
<dbReference type="Proteomes" id="UP001208567">
    <property type="component" value="Unassembled WGS sequence"/>
</dbReference>
<dbReference type="CDD" id="cd00075">
    <property type="entry name" value="HATPase"/>
    <property type="match status" value="1"/>
</dbReference>
<dbReference type="PANTHER" id="PTHR45528:SF1">
    <property type="entry name" value="SENSOR HISTIDINE KINASE CPXA"/>
    <property type="match status" value="1"/>
</dbReference>
<keyword evidence="5" id="KW-0597">Phosphoprotein</keyword>
<keyword evidence="17" id="KW-1185">Reference proteome</keyword>
<evidence type="ECO:0000256" key="5">
    <source>
        <dbReference type="ARBA" id="ARBA00022553"/>
    </source>
</evidence>
<protein>
    <recommendedName>
        <fullName evidence="3">histidine kinase</fullName>
        <ecNumber evidence="3">2.7.13.3</ecNumber>
    </recommendedName>
</protein>
<dbReference type="PANTHER" id="PTHR45528">
    <property type="entry name" value="SENSOR HISTIDINE KINASE CPXA"/>
    <property type="match status" value="1"/>
</dbReference>
<dbReference type="EC" id="2.7.13.3" evidence="3"/>
<dbReference type="SUPFAM" id="SSF47384">
    <property type="entry name" value="Homodimeric domain of signal transducing histidine kinase"/>
    <property type="match status" value="1"/>
</dbReference>
<keyword evidence="10" id="KW-0067">ATP-binding</keyword>
<dbReference type="SMART" id="SM00388">
    <property type="entry name" value="HisKA"/>
    <property type="match status" value="1"/>
</dbReference>
<keyword evidence="9" id="KW-0418">Kinase</keyword>
<evidence type="ECO:0000259" key="15">
    <source>
        <dbReference type="PROSITE" id="PS50109"/>
    </source>
</evidence>
<sequence>MSIKWKMPLIILAAFIFNITILSIFYRFYLSDKVNQRLMQAQHNVEEIALKTAEESNNKSLKYALEKINNIASQKNVAISLKKIGTDEEYTIKTSKNNSETFSASREIRLDNGFYMLTVKRLMNVPNLGNSDIVKDILYFEFVILFIMLLILGLVLYLSYTKPLVKLSSEIKQYGTEKTFKTEWARRDELGQLQNTFYKLMNNLNEEKKIQDRIIASISHDIKTPLTSVLGYSENLLKKELPPERKKKYINTIYNQAKDIEGIVEEFDNYISNKLDSQLHQLKYSVKYICDMLKDEYSQYLAERNMTFELVNNCHLNCSISMDLSKVRRVFANVIGNSIRHANTEKLNITITVWEKASEIFYKISDNGYGVKEDELQHIFEPFYTTDKSRRVSGLGLSICKDIIEAHGGKITAENNSIGGFSIIFSMPELKL</sequence>
<dbReference type="InterPro" id="IPR050398">
    <property type="entry name" value="HssS/ArlS-like"/>
</dbReference>
<keyword evidence="7 14" id="KW-0812">Transmembrane</keyword>
<evidence type="ECO:0000256" key="2">
    <source>
        <dbReference type="ARBA" id="ARBA00004651"/>
    </source>
</evidence>
<dbReference type="InterPro" id="IPR003594">
    <property type="entry name" value="HATPase_dom"/>
</dbReference>
<evidence type="ECO:0000313" key="17">
    <source>
        <dbReference type="Proteomes" id="UP001208567"/>
    </source>
</evidence>
<comment type="catalytic activity">
    <reaction evidence="1">
        <text>ATP + protein L-histidine = ADP + protein N-phospho-L-histidine.</text>
        <dbReference type="EC" id="2.7.13.3"/>
    </reaction>
</comment>
<proteinExistence type="predicted"/>
<accession>A0ABQ5N9P5</accession>
<evidence type="ECO:0000256" key="1">
    <source>
        <dbReference type="ARBA" id="ARBA00000085"/>
    </source>
</evidence>
<dbReference type="PROSITE" id="PS50109">
    <property type="entry name" value="HIS_KIN"/>
    <property type="match status" value="1"/>
</dbReference>
<keyword evidence="4" id="KW-1003">Cell membrane</keyword>
<evidence type="ECO:0000256" key="4">
    <source>
        <dbReference type="ARBA" id="ARBA00022475"/>
    </source>
</evidence>
<evidence type="ECO:0000256" key="6">
    <source>
        <dbReference type="ARBA" id="ARBA00022679"/>
    </source>
</evidence>
<keyword evidence="13 14" id="KW-0472">Membrane</keyword>
<keyword evidence="11 14" id="KW-1133">Transmembrane helix</keyword>
<evidence type="ECO:0000256" key="10">
    <source>
        <dbReference type="ARBA" id="ARBA00022840"/>
    </source>
</evidence>
<feature type="transmembrane region" description="Helical" evidence="14">
    <location>
        <begin position="137"/>
        <end position="158"/>
    </location>
</feature>
<keyword evidence="6" id="KW-0808">Transferase</keyword>
<dbReference type="CDD" id="cd00082">
    <property type="entry name" value="HisKA"/>
    <property type="match status" value="1"/>
</dbReference>
<dbReference type="EMBL" id="BRXR01000001">
    <property type="protein sequence ID" value="GLC31765.1"/>
    <property type="molecule type" value="Genomic_DNA"/>
</dbReference>
<feature type="transmembrane region" description="Helical" evidence="14">
    <location>
        <begin position="7"/>
        <end position="29"/>
    </location>
</feature>
<dbReference type="SUPFAM" id="SSF55874">
    <property type="entry name" value="ATPase domain of HSP90 chaperone/DNA topoisomerase II/histidine kinase"/>
    <property type="match status" value="1"/>
</dbReference>
<evidence type="ECO:0000313" key="16">
    <source>
        <dbReference type="EMBL" id="GLC31765.1"/>
    </source>
</evidence>
<gene>
    <name evidence="16" type="ORF">bsdE14_31750</name>
</gene>
<evidence type="ECO:0000256" key="7">
    <source>
        <dbReference type="ARBA" id="ARBA00022692"/>
    </source>
</evidence>
<evidence type="ECO:0000256" key="14">
    <source>
        <dbReference type="SAM" id="Phobius"/>
    </source>
</evidence>
<dbReference type="Gene3D" id="1.10.287.130">
    <property type="match status" value="1"/>
</dbReference>
<evidence type="ECO:0000256" key="3">
    <source>
        <dbReference type="ARBA" id="ARBA00012438"/>
    </source>
</evidence>
<comment type="subcellular location">
    <subcellularLocation>
        <location evidence="2">Cell membrane</location>
        <topology evidence="2">Multi-pass membrane protein</topology>
    </subcellularLocation>
</comment>
<dbReference type="InterPro" id="IPR005467">
    <property type="entry name" value="His_kinase_dom"/>
</dbReference>
<dbReference type="PRINTS" id="PR00344">
    <property type="entry name" value="BCTRLSENSOR"/>
</dbReference>
<evidence type="ECO:0000256" key="12">
    <source>
        <dbReference type="ARBA" id="ARBA00023012"/>
    </source>
</evidence>
<evidence type="ECO:0000256" key="8">
    <source>
        <dbReference type="ARBA" id="ARBA00022741"/>
    </source>
</evidence>
<name>A0ABQ5N9P5_9CLOT</name>
<dbReference type="Pfam" id="PF00512">
    <property type="entry name" value="HisKA"/>
    <property type="match status" value="1"/>
</dbReference>
<dbReference type="Gene3D" id="3.30.565.10">
    <property type="entry name" value="Histidine kinase-like ATPase, C-terminal domain"/>
    <property type="match status" value="1"/>
</dbReference>
<reference evidence="16 17" key="1">
    <citation type="journal article" date="2024" name="Int. J. Syst. Evol. Microbiol.">
        <title>Clostridium omnivorum sp. nov., isolated from anoxic soil under the treatment of reductive soil disinfestation.</title>
        <authorList>
            <person name="Ueki A."/>
            <person name="Tonouchi A."/>
            <person name="Kaku N."/>
            <person name="Honma S."/>
            <person name="Ueki K."/>
        </authorList>
    </citation>
    <scope>NUCLEOTIDE SEQUENCE [LARGE SCALE GENOMIC DNA]</scope>
    <source>
        <strain evidence="16 17">E14</strain>
    </source>
</reference>
<dbReference type="Pfam" id="PF02518">
    <property type="entry name" value="HATPase_c"/>
    <property type="match status" value="1"/>
</dbReference>
<dbReference type="SMART" id="SM00387">
    <property type="entry name" value="HATPase_c"/>
    <property type="match status" value="1"/>
</dbReference>
<keyword evidence="8" id="KW-0547">Nucleotide-binding</keyword>
<keyword evidence="12" id="KW-0902">Two-component regulatory system</keyword>
<dbReference type="InterPro" id="IPR004358">
    <property type="entry name" value="Sig_transdc_His_kin-like_C"/>
</dbReference>
<feature type="domain" description="Histidine kinase" evidence="15">
    <location>
        <begin position="217"/>
        <end position="431"/>
    </location>
</feature>
<dbReference type="InterPro" id="IPR036097">
    <property type="entry name" value="HisK_dim/P_sf"/>
</dbReference>
<comment type="caution">
    <text evidence="16">The sequence shown here is derived from an EMBL/GenBank/DDBJ whole genome shotgun (WGS) entry which is preliminary data.</text>
</comment>
<evidence type="ECO:0000256" key="13">
    <source>
        <dbReference type="ARBA" id="ARBA00023136"/>
    </source>
</evidence>
<dbReference type="Gene3D" id="6.10.340.10">
    <property type="match status" value="1"/>
</dbReference>
<evidence type="ECO:0000256" key="11">
    <source>
        <dbReference type="ARBA" id="ARBA00022989"/>
    </source>
</evidence>
<dbReference type="InterPro" id="IPR036890">
    <property type="entry name" value="HATPase_C_sf"/>
</dbReference>